<dbReference type="PANTHER" id="PTHR38407:SF1">
    <property type="entry name" value="PROTEIN IVY1"/>
    <property type="match status" value="1"/>
</dbReference>
<feature type="region of interest" description="Disordered" evidence="1">
    <location>
        <begin position="1"/>
        <end position="28"/>
    </location>
</feature>
<dbReference type="FunFam" id="1.20.1270.60:FF:000075">
    <property type="entry name" value="Related to IVY1-phospholipid-binding protein"/>
    <property type="match status" value="1"/>
</dbReference>
<dbReference type="InterPro" id="IPR027267">
    <property type="entry name" value="AH/BAR_dom_sf"/>
</dbReference>
<sequence length="543" mass="57039">MPMRHHDANSPFPAAPPSPSLSTTTRASLDFPSRPSVLITRADLRTSLSAYESLLASAKAYTSTMLSMAKASSDFACSLEACARVKGAHESGPGLQAASGLHFLKSNYLQLLCDTFWKDFSIPLLSHYDTYRSACTDRQVSHDKAVSQKSKELKEAEARNNRAGRKKERDLNSFRRALAELQSHVDAIDDLKASYYIEVLEAEQEVWQFIESKVALVVRSQIEISERISSKGLNDPVLESMLATIPDPFGSYGPAKTDGEIFSILPPISLISSGANSLHNTSTEAATTTGGNDTSATDVDVGEEGGKTVLPANIMSPSTPSKGLTRAGVKVSSNTPTRAGGGDELPSASTPKNKAASSGSSAATPKARSSSKPAALNGPTHLARDSLLGLSSVSEATTAVTSDSPNTATGGLFGSESMDFEDLLSREPTAPSETKPTPEIVSSDEAGNDAAAEATAAGRLRQVLSIIEEDVNGPLSKAAAMGTASRRVSGVYDAGPDPFASPTKKNEGKNRDGDEVGDKENADGGKEGGSSRHRRSSSKLSID</sequence>
<evidence type="ECO:0000313" key="2">
    <source>
        <dbReference type="EMBL" id="GAC95000.1"/>
    </source>
</evidence>
<dbReference type="EMBL" id="DF238788">
    <property type="protein sequence ID" value="GAC95000.1"/>
    <property type="molecule type" value="Genomic_DNA"/>
</dbReference>
<evidence type="ECO:0000313" key="3">
    <source>
        <dbReference type="Proteomes" id="UP000014071"/>
    </source>
</evidence>
<feature type="compositionally biased region" description="Low complexity" evidence="1">
    <location>
        <begin position="444"/>
        <end position="455"/>
    </location>
</feature>
<dbReference type="GeneID" id="24107866"/>
<dbReference type="HOGENOM" id="CLU_447733_0_0_1"/>
<protein>
    <recommendedName>
        <fullName evidence="4">IVY1-phospholipid-binding protein</fullName>
    </recommendedName>
</protein>
<dbReference type="OrthoDB" id="5594612at2759"/>
<dbReference type="GO" id="GO:0000329">
    <property type="term" value="C:fungal-type vacuole membrane"/>
    <property type="evidence" value="ECO:0007669"/>
    <property type="project" value="InterPro"/>
</dbReference>
<feature type="compositionally biased region" description="Polar residues" evidence="1">
    <location>
        <begin position="280"/>
        <end position="297"/>
    </location>
</feature>
<dbReference type="GO" id="GO:0005543">
    <property type="term" value="F:phospholipid binding"/>
    <property type="evidence" value="ECO:0007669"/>
    <property type="project" value="InterPro"/>
</dbReference>
<gene>
    <name evidence="2" type="ORF">PHSY_002573</name>
</gene>
<dbReference type="eggNOG" id="ENOG502QTA6">
    <property type="taxonomic scope" value="Eukaryota"/>
</dbReference>
<accession>R9PA87</accession>
<proteinExistence type="predicted"/>
<reference evidence="3" key="1">
    <citation type="journal article" date="2013" name="Genome Announc.">
        <title>Draft genome sequence of the basidiomycetous yeast-like fungus Pseudozyma hubeiensis SY62, which produces an abundant amount of the biosurfactant mannosylerythritol lipids.</title>
        <authorList>
            <person name="Konishi M."/>
            <person name="Hatada Y."/>
            <person name="Horiuchi J."/>
        </authorList>
    </citation>
    <scope>NUCLEOTIDE SEQUENCE [LARGE SCALE GENOMIC DNA]</scope>
    <source>
        <strain evidence="3">SY62</strain>
    </source>
</reference>
<dbReference type="RefSeq" id="XP_012188587.1">
    <property type="nucleotide sequence ID" value="XM_012333197.1"/>
</dbReference>
<dbReference type="InterPro" id="IPR037470">
    <property type="entry name" value="IVY1"/>
</dbReference>
<name>R9PA87_PSEHS</name>
<feature type="region of interest" description="Disordered" evidence="1">
    <location>
        <begin position="280"/>
        <end position="380"/>
    </location>
</feature>
<dbReference type="Proteomes" id="UP000014071">
    <property type="component" value="Unassembled WGS sequence"/>
</dbReference>
<feature type="region of interest" description="Disordered" evidence="1">
    <location>
        <begin position="427"/>
        <end position="455"/>
    </location>
</feature>
<feature type="compositionally biased region" description="Basic and acidic residues" evidence="1">
    <location>
        <begin position="504"/>
        <end position="530"/>
    </location>
</feature>
<dbReference type="AlphaFoldDB" id="R9PA87"/>
<evidence type="ECO:0000256" key="1">
    <source>
        <dbReference type="SAM" id="MobiDB-lite"/>
    </source>
</evidence>
<dbReference type="PANTHER" id="PTHR38407">
    <property type="entry name" value="PROTEIN IVY1"/>
    <property type="match status" value="1"/>
</dbReference>
<organism evidence="2 3">
    <name type="scientific">Pseudozyma hubeiensis (strain SY62)</name>
    <name type="common">Yeast</name>
    <dbReference type="NCBI Taxonomy" id="1305764"/>
    <lineage>
        <taxon>Eukaryota</taxon>
        <taxon>Fungi</taxon>
        <taxon>Dikarya</taxon>
        <taxon>Basidiomycota</taxon>
        <taxon>Ustilaginomycotina</taxon>
        <taxon>Ustilaginomycetes</taxon>
        <taxon>Ustilaginales</taxon>
        <taxon>Ustilaginaceae</taxon>
        <taxon>Pseudozyma</taxon>
    </lineage>
</organism>
<feature type="compositionally biased region" description="Basic and acidic residues" evidence="1">
    <location>
        <begin position="146"/>
        <end position="160"/>
    </location>
</feature>
<feature type="region of interest" description="Disordered" evidence="1">
    <location>
        <begin position="146"/>
        <end position="167"/>
    </location>
</feature>
<feature type="region of interest" description="Disordered" evidence="1">
    <location>
        <begin position="469"/>
        <end position="543"/>
    </location>
</feature>
<dbReference type="GO" id="GO:0042144">
    <property type="term" value="P:vacuole fusion, non-autophagic"/>
    <property type="evidence" value="ECO:0007669"/>
    <property type="project" value="InterPro"/>
</dbReference>
<dbReference type="Gene3D" id="1.20.1270.60">
    <property type="entry name" value="Arfaptin homology (AH) domain/BAR domain"/>
    <property type="match status" value="1"/>
</dbReference>
<keyword evidence="3" id="KW-1185">Reference proteome</keyword>
<evidence type="ECO:0008006" key="4">
    <source>
        <dbReference type="Google" id="ProtNLM"/>
    </source>
</evidence>
<dbReference type="STRING" id="1305764.R9PA87"/>
<feature type="region of interest" description="Disordered" evidence="1">
    <location>
        <begin position="396"/>
        <end position="415"/>
    </location>
</feature>